<organism evidence="1 2">
    <name type="scientific">Trichinella papuae</name>
    <dbReference type="NCBI Taxonomy" id="268474"/>
    <lineage>
        <taxon>Eukaryota</taxon>
        <taxon>Metazoa</taxon>
        <taxon>Ecdysozoa</taxon>
        <taxon>Nematoda</taxon>
        <taxon>Enoplea</taxon>
        <taxon>Dorylaimia</taxon>
        <taxon>Trichinellida</taxon>
        <taxon>Trichinellidae</taxon>
        <taxon>Trichinella</taxon>
    </lineage>
</organism>
<name>A0A0V1MJV1_9BILA</name>
<dbReference type="Proteomes" id="UP000054843">
    <property type="component" value="Unassembled WGS sequence"/>
</dbReference>
<sequence>MACKEQIYPLAQKLTVSSNLVTHHGMTIAKSKNYKTKREHLVSRNYDIEALFVLINTRLNCRCHQIIKQLLEEVSPSEFVTPYQCGSDTTTLTVTSLKCGWNV</sequence>
<proteinExistence type="predicted"/>
<reference evidence="1 2" key="1">
    <citation type="submission" date="2015-01" db="EMBL/GenBank/DDBJ databases">
        <title>Evolution of Trichinella species and genotypes.</title>
        <authorList>
            <person name="Korhonen P.K."/>
            <person name="Edoardo P."/>
            <person name="Giuseppe L.R."/>
            <person name="Gasser R.B."/>
        </authorList>
    </citation>
    <scope>NUCLEOTIDE SEQUENCE [LARGE SCALE GENOMIC DNA]</scope>
    <source>
        <strain evidence="1">ISS1980</strain>
    </source>
</reference>
<gene>
    <name evidence="1" type="ORF">T10_4285</name>
</gene>
<comment type="caution">
    <text evidence="1">The sequence shown here is derived from an EMBL/GenBank/DDBJ whole genome shotgun (WGS) entry which is preliminary data.</text>
</comment>
<dbReference type="EMBL" id="JYDO01000088">
    <property type="protein sequence ID" value="KRZ71866.1"/>
    <property type="molecule type" value="Genomic_DNA"/>
</dbReference>
<protein>
    <submittedName>
        <fullName evidence="1">Uncharacterized protein</fullName>
    </submittedName>
</protein>
<dbReference type="AlphaFoldDB" id="A0A0V1MJV1"/>
<accession>A0A0V1MJV1</accession>
<evidence type="ECO:0000313" key="1">
    <source>
        <dbReference type="EMBL" id="KRZ71866.1"/>
    </source>
</evidence>
<keyword evidence="2" id="KW-1185">Reference proteome</keyword>
<evidence type="ECO:0000313" key="2">
    <source>
        <dbReference type="Proteomes" id="UP000054843"/>
    </source>
</evidence>